<dbReference type="Gene3D" id="3.30.590.20">
    <property type="match status" value="1"/>
</dbReference>
<organism evidence="1 3">
    <name type="scientific">Streptomyces griseoviridis</name>
    <dbReference type="NCBI Taxonomy" id="45398"/>
    <lineage>
        <taxon>Bacteria</taxon>
        <taxon>Bacillati</taxon>
        <taxon>Actinomycetota</taxon>
        <taxon>Actinomycetes</taxon>
        <taxon>Kitasatosporales</taxon>
        <taxon>Streptomycetaceae</taxon>
        <taxon>Streptomyces</taxon>
    </lineage>
</organism>
<dbReference type="EMBL" id="CP029078">
    <property type="protein sequence ID" value="QCN89229.1"/>
    <property type="molecule type" value="Genomic_DNA"/>
</dbReference>
<dbReference type="Proteomes" id="UP000501753">
    <property type="component" value="Chromosome"/>
</dbReference>
<dbReference type="OrthoDB" id="240589at2"/>
<reference evidence="1 3" key="2">
    <citation type="submission" date="2018-12" db="EMBL/GenBank/DDBJ databases">
        <title>Streptomyces griseoviridis F1-27 complete genome.</title>
        <authorList>
            <person name="Mariita R.M."/>
            <person name="Sello J.K."/>
        </authorList>
    </citation>
    <scope>NUCLEOTIDE SEQUENCE [LARGE SCALE GENOMIC DNA]</scope>
    <source>
        <strain evidence="1 3">F1-27</strain>
    </source>
</reference>
<dbReference type="PANTHER" id="PTHR36510">
    <property type="entry name" value="GLUTAMATE--CYSTEINE LIGASE 2-RELATED"/>
    <property type="match status" value="1"/>
</dbReference>
<sequence length="501" mass="53311">MGRDIDQETFTESDFSAFRRRLRDSVGTLRRTLDVPGFGESEISVGAELEMFLMGADGRPAALNDQVRADASDHRICLEVDRFNLEANLTPVGIEGRPFTALRSESDTLLAAVGAAARRHGALPVTIGTLPTLTAPDLCRSALTPRGRFDQIERALRARRGTPYLLAFAGEEPATLLADSIAVQGATCSWQLHLVVRPGEFTRAYNAAQLATGPVLAAAGNSPLLLGRRLWQETRIPLYEQGFGDGGGTPRVLRRPASARPRPRASFGHRWLDGGAARLFADAVHHHDVLVPVLSHREPAAHDGPAGAAPCLDELRLHQGTVWTWNRPVYDPGGHVRIEFRALPSGPTSLDMAANAAFLLGLTLHLAAGPAPPHTVLPFATARGNFYRAARSGLRARIGWPSPGGALTWSRAADLLPRLLPLAAEGLVGAGVDAEEAGHLLSVIAARVAGGQTGAVWQQRALTALDGHGDRRGALRLLTHTYAGLVTSGAPVHSWPVPAAG</sequence>
<dbReference type="SUPFAM" id="SSF55931">
    <property type="entry name" value="Glutamine synthetase/guanido kinase"/>
    <property type="match status" value="1"/>
</dbReference>
<evidence type="ECO:0000313" key="3">
    <source>
        <dbReference type="Proteomes" id="UP000271291"/>
    </source>
</evidence>
<evidence type="ECO:0000313" key="4">
    <source>
        <dbReference type="Proteomes" id="UP000501753"/>
    </source>
</evidence>
<evidence type="ECO:0000313" key="1">
    <source>
        <dbReference type="EMBL" id="AZS83917.1"/>
    </source>
</evidence>
<evidence type="ECO:0000313" key="2">
    <source>
        <dbReference type="EMBL" id="QCN89229.1"/>
    </source>
</evidence>
<proteinExistence type="predicted"/>
<accession>A0A3Q9KT05</accession>
<dbReference type="PANTHER" id="PTHR36510:SF3">
    <property type="entry name" value="CONSERVED PROTEIN"/>
    <property type="match status" value="1"/>
</dbReference>
<gene>
    <name evidence="2" type="ORF">DDJ31_33230</name>
    <name evidence="1" type="ORF">ELQ87_06125</name>
</gene>
<dbReference type="InterPro" id="IPR014746">
    <property type="entry name" value="Gln_synth/guanido_kin_cat_dom"/>
</dbReference>
<dbReference type="EMBL" id="CP034687">
    <property type="protein sequence ID" value="AZS83917.1"/>
    <property type="molecule type" value="Genomic_DNA"/>
</dbReference>
<keyword evidence="4" id="KW-1185">Reference proteome</keyword>
<protein>
    <submittedName>
        <fullName evidence="1">Glutamate--cysteine ligase</fullName>
    </submittedName>
</protein>
<dbReference type="KEGG" id="sgd:ELQ87_06125"/>
<reference evidence="2 4" key="1">
    <citation type="submission" date="2018-04" db="EMBL/GenBank/DDBJ databases">
        <title>Complete genome sequences of Streptomyces griseoviridis K61 and characterization of antagonistic properties of biological control agents.</title>
        <authorList>
            <person name="Mariita R.M."/>
            <person name="Sello J.K."/>
        </authorList>
    </citation>
    <scope>NUCLEOTIDE SEQUENCE [LARGE SCALE GENOMIC DNA]</scope>
    <source>
        <strain evidence="2 4">K61</strain>
    </source>
</reference>
<dbReference type="AlphaFoldDB" id="A0A3Q9KT05"/>
<dbReference type="Proteomes" id="UP000271291">
    <property type="component" value="Chromosome"/>
</dbReference>
<keyword evidence="1" id="KW-0436">Ligase</keyword>
<dbReference type="InterPro" id="IPR050141">
    <property type="entry name" value="GCL_type2/YbdK_subfam"/>
</dbReference>
<name>A0A3Q9KT05_STRGD</name>
<dbReference type="RefSeq" id="WP_127176825.1">
    <property type="nucleotide sequence ID" value="NZ_CP029078.1"/>
</dbReference>
<dbReference type="GO" id="GO:0016879">
    <property type="term" value="F:ligase activity, forming carbon-nitrogen bonds"/>
    <property type="evidence" value="ECO:0007669"/>
    <property type="project" value="TreeGrafter"/>
</dbReference>